<dbReference type="HOGENOM" id="CLU_003772_0_1_9"/>
<keyword evidence="3" id="KW-0732">Signal</keyword>
<evidence type="ECO:0000313" key="6">
    <source>
        <dbReference type="Proteomes" id="UP000003340"/>
    </source>
</evidence>
<proteinExistence type="inferred from homology"/>
<feature type="transmembrane region" description="Helical" evidence="2">
    <location>
        <begin position="1300"/>
        <end position="1318"/>
    </location>
</feature>
<feature type="signal peptide" evidence="3">
    <location>
        <begin position="1"/>
        <end position="27"/>
    </location>
</feature>
<dbReference type="STRING" id="537013.CLOSTMETH_00920"/>
<dbReference type="Gene3D" id="1.20.1270.70">
    <property type="entry name" value="Designed single chain three-helix bundle"/>
    <property type="match status" value="1"/>
</dbReference>
<comment type="caution">
    <text evidence="5">The sequence shown here is derived from an EMBL/GenBank/DDBJ whole genome shotgun (WGS) entry which is preliminary data.</text>
</comment>
<sequence>MKKRAMRCFAVLLSAVMLCSQGITGIASPVGEETEALTPFEQAFLNPDDDAKPFMRWWIAPGRMNEAEVRREIKEFADGGYSGVELQCLELAKDCVINDETWNETMKWILKAGRDYGVQIDFTIGQMWPIATPAITDIDDTRAEQQLFNASADFTASQDSMTYTADAYLLPRQLDANRDYEFIAVTAAKKLADGSYDPATAVDLLDESQSAAFDEATGQISWTAPSEGDWTVFYFYRQSAGHMVGFGVEQYVIDHMSEEATRAVTQNWEDAMNSDPELKQLYEENGGSLFGDSFELRSNLWTPNMLEEFKARRGYDLTPYLPAINSTFSEIGSRVRDDLYTTMTELLAENHMGVFNEWAESHNMTLRYQAYSSAGSSVFELTYPAMNTDIVEVESYAMSGTNPDAYRQLSAVPNMRGDKIFSAEAAEIGNDSWRETWTDTKLQSGSDRRHLGFFYYANRLFAAGVNKMVFHGTTYKFTDTEHTYFPIRVTWPGYSAMSALSYGNEWDDKTPMWENVDIMTDALSRTQMVLQQGQGDVDLAMYRALYGKGNTRNSITPVEEAGYTYDYVTPSILEMENAVVGTQDGKTVLAADGPSYKALVIEPLADGTPSEMPLETAEKILADAKAGLPVVIVGEAPSKVNSYPGSDEAVGSTDVLEDADSKLAEYMTELAGLANVKTVADRSELVTALSELGISPDAQPETSSHVYFNHRSTEDAELYFVYNDGADTSSQSLTLKGTGIPYLLDPWSGEITPIAQYTSGNGTVTIDIDLESQDSMLVAVAKAGWSSKTPSASAEQTNADEAVYNEEASSLALRSSQGGTLSAVLNDGTTVTVNAEAAEAPINLTDWTMVLNQWTQGENVHDTRIVPTDAYDLSETGLVPWYEIDPDNLKKVAGVAVYTSSFELEKGWAQGQGAYLDFTDVSDVGRLFVNGTEVPMNQLSLRVDIGSYLTAGTNTIEVEVSSNMANVMFGTSSNNTYAFGIIGDVTLTPYTQTEVEIPQADTSILERVVRNAKEQIDSGVVATLIPSVQQSFNAAYEHAVDVLEHSNNQSEIDAAWVALMTEIHKLGFVAGDKTQLQQLYDECAALDLSLYQDDEAMANFRAAMQSAKAVLDDQDALVQEVDDAYDLLLTAVNSLVLKADKEQLRNAVQIASGYDKDAYVQGSSWDAFEQALEAANAVLADDRATADQIEVALNQLIDAMLNLRLRADKSLLAKIVADAKAIDLSQYTPASVAAFQEVMAQAEAMLDDETLGEQDEAAIKAMAAKVENAVQSLVQTELAAPVQGDAGVTSSGSTPKTGDSLPAVGMTALLLAAAVLGLRRKKR</sequence>
<dbReference type="Pfam" id="PF02837">
    <property type="entry name" value="Glyco_hydro_2_N"/>
    <property type="match status" value="1"/>
</dbReference>
<dbReference type="Pfam" id="PF17132">
    <property type="entry name" value="Glyco_hydro_106"/>
    <property type="match status" value="1"/>
</dbReference>
<dbReference type="InterPro" id="IPR053161">
    <property type="entry name" value="Ulvan_degrading_GH"/>
</dbReference>
<dbReference type="InterPro" id="IPR008979">
    <property type="entry name" value="Galactose-bd-like_sf"/>
</dbReference>
<dbReference type="Gene3D" id="2.60.120.260">
    <property type="entry name" value="Galactose-binding domain-like"/>
    <property type="match status" value="1"/>
</dbReference>
<dbReference type="GO" id="GO:0005975">
    <property type="term" value="P:carbohydrate metabolic process"/>
    <property type="evidence" value="ECO:0007669"/>
    <property type="project" value="InterPro"/>
</dbReference>
<keyword evidence="2" id="KW-0472">Membrane</keyword>
<accession>C0EAQ7</accession>
<keyword evidence="2" id="KW-0812">Transmembrane</keyword>
<dbReference type="Gene3D" id="1.20.1270.90">
    <property type="entry name" value="AF1782-like"/>
    <property type="match status" value="2"/>
</dbReference>
<dbReference type="eggNOG" id="COG1538">
    <property type="taxonomic scope" value="Bacteria"/>
</dbReference>
<evidence type="ECO:0000256" key="1">
    <source>
        <dbReference type="ARBA" id="ARBA00007401"/>
    </source>
</evidence>
<dbReference type="GO" id="GO:0004553">
    <property type="term" value="F:hydrolase activity, hydrolyzing O-glycosyl compounds"/>
    <property type="evidence" value="ECO:0007669"/>
    <property type="project" value="InterPro"/>
</dbReference>
<name>C0EAQ7_9FIRM</name>
<reference evidence="5 6" key="2">
    <citation type="submission" date="2009-02" db="EMBL/GenBank/DDBJ databases">
        <title>Draft genome sequence of Clostridium methylpentosum (DSM 5476).</title>
        <authorList>
            <person name="Sudarsanam P."/>
            <person name="Ley R."/>
            <person name="Guruge J."/>
            <person name="Turnbaugh P.J."/>
            <person name="Mahowald M."/>
            <person name="Liep D."/>
            <person name="Gordon J."/>
        </authorList>
    </citation>
    <scope>NUCLEOTIDE SEQUENCE [LARGE SCALE GENOMIC DNA]</scope>
    <source>
        <strain evidence="5 6">DSM 5476</strain>
    </source>
</reference>
<protein>
    <submittedName>
        <fullName evidence="5">LPXTG-motif cell wall anchor domain protein</fullName>
    </submittedName>
</protein>
<dbReference type="EMBL" id="ACEC01000035">
    <property type="protein sequence ID" value="EEG31374.1"/>
    <property type="molecule type" value="Genomic_DNA"/>
</dbReference>
<dbReference type="Proteomes" id="UP000003340">
    <property type="component" value="Unassembled WGS sequence"/>
</dbReference>
<keyword evidence="2" id="KW-1133">Transmembrane helix</keyword>
<dbReference type="Pfam" id="PF07554">
    <property type="entry name" value="FIVAR"/>
    <property type="match status" value="3"/>
</dbReference>
<evidence type="ECO:0000259" key="4">
    <source>
        <dbReference type="Pfam" id="PF02837"/>
    </source>
</evidence>
<keyword evidence="6" id="KW-1185">Reference proteome</keyword>
<dbReference type="eggNOG" id="COG3250">
    <property type="taxonomic scope" value="Bacteria"/>
</dbReference>
<feature type="chain" id="PRO_5039504599" evidence="3">
    <location>
        <begin position="28"/>
        <end position="1323"/>
    </location>
</feature>
<evidence type="ECO:0000256" key="3">
    <source>
        <dbReference type="SAM" id="SignalP"/>
    </source>
</evidence>
<dbReference type="SUPFAM" id="SSF49785">
    <property type="entry name" value="Galactose-binding domain-like"/>
    <property type="match status" value="1"/>
</dbReference>
<feature type="domain" description="Glycosyl hydrolases family 2 sugar binding" evidence="4">
    <location>
        <begin position="883"/>
        <end position="987"/>
    </location>
</feature>
<evidence type="ECO:0000256" key="2">
    <source>
        <dbReference type="SAM" id="Phobius"/>
    </source>
</evidence>
<reference evidence="5 6" key="1">
    <citation type="submission" date="2009-01" db="EMBL/GenBank/DDBJ databases">
        <authorList>
            <person name="Fulton L."/>
            <person name="Clifton S."/>
            <person name="Fulton B."/>
            <person name="Xu J."/>
            <person name="Minx P."/>
            <person name="Pepin K.H."/>
            <person name="Johnson M."/>
            <person name="Bhonagiri V."/>
            <person name="Nash W.E."/>
            <person name="Mardis E.R."/>
            <person name="Wilson R.K."/>
        </authorList>
    </citation>
    <scope>NUCLEOTIDE SEQUENCE [LARGE SCALE GENOMIC DNA]</scope>
    <source>
        <strain evidence="5 6">DSM 5476</strain>
    </source>
</reference>
<dbReference type="PANTHER" id="PTHR36848">
    <property type="entry name" value="DNA-BINDING PROTEIN (PUTATIVE SECRETED PROTEIN)-RELATED"/>
    <property type="match status" value="1"/>
</dbReference>
<gene>
    <name evidence="5" type="ORF">CLOSTMETH_00920</name>
</gene>
<comment type="similarity">
    <text evidence="1">Belongs to the glycosyl hydrolase 2 family.</text>
</comment>
<dbReference type="PANTHER" id="PTHR36848:SF2">
    <property type="entry name" value="SECRETED PROTEIN"/>
    <property type="match status" value="1"/>
</dbReference>
<evidence type="ECO:0000313" key="5">
    <source>
        <dbReference type="EMBL" id="EEG31374.1"/>
    </source>
</evidence>
<dbReference type="InterPro" id="IPR006104">
    <property type="entry name" value="Glyco_hydro_2_N"/>
</dbReference>
<organism evidence="5 6">
    <name type="scientific">[Clostridium] methylpentosum DSM 5476</name>
    <dbReference type="NCBI Taxonomy" id="537013"/>
    <lineage>
        <taxon>Bacteria</taxon>
        <taxon>Bacillati</taxon>
        <taxon>Bacillota</taxon>
        <taxon>Clostridia</taxon>
        <taxon>Eubacteriales</taxon>
        <taxon>Oscillospiraceae</taxon>
        <taxon>Oscillospiraceae incertae sedis</taxon>
    </lineage>
</organism>